<gene>
    <name evidence="2" type="ORF">FNV43_RR00414</name>
</gene>
<dbReference type="GO" id="GO:0004523">
    <property type="term" value="F:RNA-DNA hybrid ribonuclease activity"/>
    <property type="evidence" value="ECO:0007669"/>
    <property type="project" value="InterPro"/>
</dbReference>
<evidence type="ECO:0000313" key="2">
    <source>
        <dbReference type="EMBL" id="KAF3455772.1"/>
    </source>
</evidence>
<dbReference type="AlphaFoldDB" id="A0A8K0HN00"/>
<dbReference type="InterPro" id="IPR002156">
    <property type="entry name" value="RNaseH_domain"/>
</dbReference>
<reference evidence="2" key="1">
    <citation type="submission" date="2020-03" db="EMBL/GenBank/DDBJ databases">
        <title>A high-quality chromosome-level genome assembly of a woody plant with both climbing and erect habits, Rhamnella rubrinervis.</title>
        <authorList>
            <person name="Lu Z."/>
            <person name="Yang Y."/>
            <person name="Zhu X."/>
            <person name="Sun Y."/>
        </authorList>
    </citation>
    <scope>NUCLEOTIDE SEQUENCE</scope>
    <source>
        <strain evidence="2">BYM</strain>
        <tissue evidence="2">Leaf</tissue>
    </source>
</reference>
<evidence type="ECO:0000259" key="1">
    <source>
        <dbReference type="Pfam" id="PF13456"/>
    </source>
</evidence>
<name>A0A8K0HN00_9ROSA</name>
<dbReference type="GO" id="GO:0003676">
    <property type="term" value="F:nucleic acid binding"/>
    <property type="evidence" value="ECO:0007669"/>
    <property type="project" value="InterPro"/>
</dbReference>
<accession>A0A8K0HN00</accession>
<dbReference type="EMBL" id="VOIH02000001">
    <property type="protein sequence ID" value="KAF3455772.1"/>
    <property type="molecule type" value="Genomic_DNA"/>
</dbReference>
<proteinExistence type="predicted"/>
<dbReference type="Proteomes" id="UP000796880">
    <property type="component" value="Unassembled WGS sequence"/>
</dbReference>
<comment type="caution">
    <text evidence="2">The sequence shown here is derived from an EMBL/GenBank/DDBJ whole genome shotgun (WGS) entry which is preliminary data.</text>
</comment>
<sequence length="236" mass="26131">MVLLMAVRARGCGRYFVTSRGFIKGSFAIPLDSCYAFESELLGAIIAIECARDFGWDHLWPECDSTYVTNLLIRREDIVPWAYKCSGSRVFQILVLLCIIGMSMDLKIIGLESSWFDRNGSELVGGFDRFWSCRGSGFGAGIGIRLGRGSFFRTWRGAVGLEDSGLTSHQRIGFPQADFHTWRSLCFSSSLRESSSPLRRRWVLLAGSELRSVCLAIVLGAYAGDNSDEYGSGLSS</sequence>
<evidence type="ECO:0000313" key="3">
    <source>
        <dbReference type="Proteomes" id="UP000796880"/>
    </source>
</evidence>
<protein>
    <recommendedName>
        <fullName evidence="1">RNase H type-1 domain-containing protein</fullName>
    </recommendedName>
</protein>
<feature type="domain" description="RNase H type-1" evidence="1">
    <location>
        <begin position="16"/>
        <end position="76"/>
    </location>
</feature>
<dbReference type="OrthoDB" id="1841727at2759"/>
<organism evidence="2 3">
    <name type="scientific">Rhamnella rubrinervis</name>
    <dbReference type="NCBI Taxonomy" id="2594499"/>
    <lineage>
        <taxon>Eukaryota</taxon>
        <taxon>Viridiplantae</taxon>
        <taxon>Streptophyta</taxon>
        <taxon>Embryophyta</taxon>
        <taxon>Tracheophyta</taxon>
        <taxon>Spermatophyta</taxon>
        <taxon>Magnoliopsida</taxon>
        <taxon>eudicotyledons</taxon>
        <taxon>Gunneridae</taxon>
        <taxon>Pentapetalae</taxon>
        <taxon>rosids</taxon>
        <taxon>fabids</taxon>
        <taxon>Rosales</taxon>
        <taxon>Rhamnaceae</taxon>
        <taxon>rhamnoid group</taxon>
        <taxon>Rhamneae</taxon>
        <taxon>Rhamnella</taxon>
    </lineage>
</organism>
<dbReference type="Pfam" id="PF13456">
    <property type="entry name" value="RVT_3"/>
    <property type="match status" value="1"/>
</dbReference>
<keyword evidence="3" id="KW-1185">Reference proteome</keyword>